<evidence type="ECO:0000256" key="7">
    <source>
        <dbReference type="ARBA" id="ARBA00023141"/>
    </source>
</evidence>
<protein>
    <recommendedName>
        <fullName evidence="3">tryptophan synthase</fullName>
        <ecNumber evidence="3">4.2.1.20</ecNumber>
    </recommendedName>
</protein>
<dbReference type="SUPFAM" id="SSF53686">
    <property type="entry name" value="Tryptophan synthase beta subunit-like PLP-dependent enzymes"/>
    <property type="match status" value="1"/>
</dbReference>
<evidence type="ECO:0000313" key="11">
    <source>
        <dbReference type="EMBL" id="VAX18710.1"/>
    </source>
</evidence>
<dbReference type="InterPro" id="IPR001926">
    <property type="entry name" value="TrpB-like_PALP"/>
</dbReference>
<dbReference type="PANTHER" id="PTHR48077:SF3">
    <property type="entry name" value="TRYPTOPHAN SYNTHASE"/>
    <property type="match status" value="1"/>
</dbReference>
<dbReference type="HAMAP" id="MF_00133">
    <property type="entry name" value="Trp_synth_beta"/>
    <property type="match status" value="1"/>
</dbReference>
<dbReference type="Gene3D" id="3.40.50.1100">
    <property type="match status" value="2"/>
</dbReference>
<dbReference type="PIRSF" id="PIRSF001413">
    <property type="entry name" value="Trp_syn_beta"/>
    <property type="match status" value="1"/>
</dbReference>
<keyword evidence="8 11" id="KW-0456">Lyase</keyword>
<dbReference type="UniPathway" id="UPA00035">
    <property type="reaction ID" value="UER00044"/>
</dbReference>
<evidence type="ECO:0000256" key="8">
    <source>
        <dbReference type="ARBA" id="ARBA00023239"/>
    </source>
</evidence>
<dbReference type="PROSITE" id="PS00168">
    <property type="entry name" value="TRP_SYNTHASE_BETA"/>
    <property type="match status" value="1"/>
</dbReference>
<dbReference type="InterPro" id="IPR006654">
    <property type="entry name" value="Trp_synth_beta"/>
</dbReference>
<name>A0A3B1C770_9ZZZZ</name>
<comment type="cofactor">
    <cofactor evidence="1">
        <name>pyridoxal 5'-phosphate</name>
        <dbReference type="ChEBI" id="CHEBI:597326"/>
    </cofactor>
</comment>
<dbReference type="EMBL" id="UOGA01000134">
    <property type="protein sequence ID" value="VAX18710.1"/>
    <property type="molecule type" value="Genomic_DNA"/>
</dbReference>
<comment type="pathway">
    <text evidence="2">Amino-acid biosynthesis; L-tryptophan biosynthesis; L-tryptophan from chorismate: step 5/5.</text>
</comment>
<dbReference type="InterPro" id="IPR006653">
    <property type="entry name" value="Trp_synth_b_CS"/>
</dbReference>
<evidence type="ECO:0000256" key="9">
    <source>
        <dbReference type="ARBA" id="ARBA00049047"/>
    </source>
</evidence>
<dbReference type="GO" id="GO:0004834">
    <property type="term" value="F:tryptophan synthase activity"/>
    <property type="evidence" value="ECO:0007669"/>
    <property type="project" value="UniProtKB-EC"/>
</dbReference>
<evidence type="ECO:0000256" key="1">
    <source>
        <dbReference type="ARBA" id="ARBA00001933"/>
    </source>
</evidence>
<dbReference type="FunFam" id="3.40.50.1100:FF:000001">
    <property type="entry name" value="Tryptophan synthase beta chain"/>
    <property type="match status" value="1"/>
</dbReference>
<keyword evidence="5" id="KW-0822">Tryptophan biosynthesis</keyword>
<organism evidence="11">
    <name type="scientific">hydrothermal vent metagenome</name>
    <dbReference type="NCBI Taxonomy" id="652676"/>
    <lineage>
        <taxon>unclassified sequences</taxon>
        <taxon>metagenomes</taxon>
        <taxon>ecological metagenomes</taxon>
    </lineage>
</organism>
<dbReference type="EC" id="4.2.1.20" evidence="3"/>
<feature type="domain" description="Tryptophan synthase beta chain-like PALP" evidence="10">
    <location>
        <begin position="55"/>
        <end position="379"/>
    </location>
</feature>
<keyword evidence="7" id="KW-0057">Aromatic amino acid biosynthesis</keyword>
<evidence type="ECO:0000256" key="5">
    <source>
        <dbReference type="ARBA" id="ARBA00022822"/>
    </source>
</evidence>
<dbReference type="GO" id="GO:0005737">
    <property type="term" value="C:cytoplasm"/>
    <property type="evidence" value="ECO:0007669"/>
    <property type="project" value="TreeGrafter"/>
</dbReference>
<dbReference type="CDD" id="cd06446">
    <property type="entry name" value="Trp-synth_B"/>
    <property type="match status" value="1"/>
</dbReference>
<gene>
    <name evidence="11" type="ORF">MNBD_NITROSPINAE04-218</name>
</gene>
<dbReference type="AlphaFoldDB" id="A0A3B1C770"/>
<dbReference type="InterPro" id="IPR023026">
    <property type="entry name" value="Trp_synth_beta/beta-like"/>
</dbReference>
<keyword evidence="6" id="KW-0663">Pyridoxal phosphate</keyword>
<sequence length="394" mass="42863">MNLPDSSGHFGQFGGQYVIETLMPALKKLDKEFDKAMRDQKFHKLLERYNSTYIGRPTPLYFAERLTAYCGGARIYLKREDLNHTGAHKINNTIGQALLALRMKKKRVIAETGAGQHGVAAATASALMNLECAVYMGEKDMERQQLNVFRMRLLGASVIPVSTGTKTLKDATSATIRDWIGSSADTHYIIGSVVGPHPFPKIVREFQSVIGHETKFQVMVKEGRLPDLLVACVGGGSNAIGLFHPFHHDEEVEMVGVEAGGLGLSTGKHGAPLARGKVGTLHGSKSFLMLDPDGQVMDTHSISAGLDYPGVGPEHSHYKKTGRAKYVSVTDKKALDAFRKLTQLEGIIPAFESAHAIAYALKKAPKMKKSQVMVICLSGRGDKDVAVAQGMFKD</sequence>
<evidence type="ECO:0000256" key="4">
    <source>
        <dbReference type="ARBA" id="ARBA00022605"/>
    </source>
</evidence>
<proteinExistence type="inferred from homology"/>
<keyword evidence="4" id="KW-0028">Amino-acid biosynthesis</keyword>
<dbReference type="FunFam" id="3.40.50.1100:FF:000004">
    <property type="entry name" value="Tryptophan synthase beta chain"/>
    <property type="match status" value="1"/>
</dbReference>
<dbReference type="PANTHER" id="PTHR48077">
    <property type="entry name" value="TRYPTOPHAN SYNTHASE-RELATED"/>
    <property type="match status" value="1"/>
</dbReference>
<evidence type="ECO:0000256" key="2">
    <source>
        <dbReference type="ARBA" id="ARBA00004733"/>
    </source>
</evidence>
<dbReference type="Pfam" id="PF00291">
    <property type="entry name" value="PALP"/>
    <property type="match status" value="1"/>
</dbReference>
<evidence type="ECO:0000256" key="6">
    <source>
        <dbReference type="ARBA" id="ARBA00022898"/>
    </source>
</evidence>
<evidence type="ECO:0000259" key="10">
    <source>
        <dbReference type="Pfam" id="PF00291"/>
    </source>
</evidence>
<dbReference type="InterPro" id="IPR036052">
    <property type="entry name" value="TrpB-like_PALP_sf"/>
</dbReference>
<evidence type="ECO:0000256" key="3">
    <source>
        <dbReference type="ARBA" id="ARBA00012043"/>
    </source>
</evidence>
<comment type="catalytic activity">
    <reaction evidence="9">
        <text>(1S,2R)-1-C-(indol-3-yl)glycerol 3-phosphate + L-serine = D-glyceraldehyde 3-phosphate + L-tryptophan + H2O</text>
        <dbReference type="Rhea" id="RHEA:10532"/>
        <dbReference type="ChEBI" id="CHEBI:15377"/>
        <dbReference type="ChEBI" id="CHEBI:33384"/>
        <dbReference type="ChEBI" id="CHEBI:57912"/>
        <dbReference type="ChEBI" id="CHEBI:58866"/>
        <dbReference type="ChEBI" id="CHEBI:59776"/>
        <dbReference type="EC" id="4.2.1.20"/>
    </reaction>
</comment>
<reference evidence="11" key="1">
    <citation type="submission" date="2018-06" db="EMBL/GenBank/DDBJ databases">
        <authorList>
            <person name="Zhirakovskaya E."/>
        </authorList>
    </citation>
    <scope>NUCLEOTIDE SEQUENCE</scope>
</reference>
<dbReference type="NCBIfam" id="TIGR00263">
    <property type="entry name" value="trpB"/>
    <property type="match status" value="1"/>
</dbReference>
<accession>A0A3B1C770</accession>